<keyword evidence="4" id="KW-1003">Cell membrane</keyword>
<dbReference type="PANTHER" id="PTHR30333:SF1">
    <property type="entry name" value="CYTOCHROME C-TYPE PROTEIN NAPC"/>
    <property type="match status" value="1"/>
</dbReference>
<dbReference type="InterPro" id="IPR017571">
    <property type="entry name" value="NrfH"/>
</dbReference>
<dbReference type="RefSeq" id="WP_194139843.1">
    <property type="nucleotide sequence ID" value="NZ_PRDM01000004.1"/>
</dbReference>
<keyword evidence="10" id="KW-0408">Iron</keyword>
<name>A0ABR9TMR7_9FLAO</name>
<evidence type="ECO:0000256" key="4">
    <source>
        <dbReference type="ARBA" id="ARBA00022475"/>
    </source>
</evidence>
<feature type="region of interest" description="Disordered" evidence="12">
    <location>
        <begin position="165"/>
        <end position="208"/>
    </location>
</feature>
<evidence type="ECO:0000256" key="2">
    <source>
        <dbReference type="ARBA" id="ARBA00007395"/>
    </source>
</evidence>
<keyword evidence="16" id="KW-1185">Reference proteome</keyword>
<dbReference type="InterPro" id="IPR051174">
    <property type="entry name" value="Cytochrome_c-type_ET"/>
</dbReference>
<feature type="compositionally biased region" description="Basic and acidic residues" evidence="12">
    <location>
        <begin position="186"/>
        <end position="198"/>
    </location>
</feature>
<reference evidence="15 16" key="1">
    <citation type="submission" date="2018-07" db="EMBL/GenBank/DDBJ databases">
        <title>Genome assembly of strain KB82.</title>
        <authorList>
            <person name="Kukolya J."/>
            <person name="Horvath B."/>
            <person name="Nagy I."/>
            <person name="Toth A."/>
        </authorList>
    </citation>
    <scope>NUCLEOTIDE SEQUENCE [LARGE SCALE GENOMIC DNA]</scope>
    <source>
        <strain evidence="15 16">Kb82</strain>
    </source>
</reference>
<evidence type="ECO:0000256" key="13">
    <source>
        <dbReference type="SAM" id="Phobius"/>
    </source>
</evidence>
<evidence type="ECO:0000256" key="9">
    <source>
        <dbReference type="ARBA" id="ARBA00022989"/>
    </source>
</evidence>
<keyword evidence="9 13" id="KW-1133">Transmembrane helix</keyword>
<dbReference type="NCBIfam" id="TIGR03153">
    <property type="entry name" value="cytochr_NrfH"/>
    <property type="match status" value="1"/>
</dbReference>
<feature type="compositionally biased region" description="Polar residues" evidence="12">
    <location>
        <begin position="199"/>
        <end position="208"/>
    </location>
</feature>
<dbReference type="EC" id="1.7.2.2" evidence="15"/>
<sequence length="208" mass="23475">MKKIISYFLPPRKWVPFVIVATGIGMGLFAYLLYVSNAVSYLSDEPKTCVNCHVMAPFYATWQHSSHARVTNCNDCHVPHNNPFNKYFFKAKDGIYHATVFTWRAEPQVIQIKEAGTDVVQKNCQRCHSDLNSNVSTTGVTLESKKHGEGKLCWDCHREVPHGRVNSLSSAPNARIPNLDSPVPEWLRKQTDSTENAKKNTINAVDKN</sequence>
<evidence type="ECO:0000256" key="1">
    <source>
        <dbReference type="ARBA" id="ARBA00004236"/>
    </source>
</evidence>
<dbReference type="PANTHER" id="PTHR30333">
    <property type="entry name" value="CYTOCHROME C-TYPE PROTEIN"/>
    <property type="match status" value="1"/>
</dbReference>
<dbReference type="InterPro" id="IPR036280">
    <property type="entry name" value="Multihaem_cyt_sf"/>
</dbReference>
<evidence type="ECO:0000256" key="11">
    <source>
        <dbReference type="ARBA" id="ARBA00023136"/>
    </source>
</evidence>
<comment type="subcellular location">
    <subcellularLocation>
        <location evidence="1">Cell membrane</location>
    </subcellularLocation>
</comment>
<comment type="caution">
    <text evidence="15">The sequence shown here is derived from an EMBL/GenBank/DDBJ whole genome shotgun (WGS) entry which is preliminary data.</text>
</comment>
<gene>
    <name evidence="15" type="primary">nrfH</name>
    <name evidence="15" type="ORF">C4F50_17210</name>
</gene>
<keyword evidence="7" id="KW-0479">Metal-binding</keyword>
<keyword evidence="15" id="KW-0560">Oxidoreductase</keyword>
<dbReference type="GO" id="GO:0042279">
    <property type="term" value="F:nitrite reductase (cytochrome, ammonia-forming) activity"/>
    <property type="evidence" value="ECO:0007669"/>
    <property type="project" value="UniProtKB-EC"/>
</dbReference>
<keyword evidence="5" id="KW-0349">Heme</keyword>
<keyword evidence="11 13" id="KW-0472">Membrane</keyword>
<dbReference type="Proteomes" id="UP000640614">
    <property type="component" value="Unassembled WGS sequence"/>
</dbReference>
<dbReference type="InterPro" id="IPR005126">
    <property type="entry name" value="NapC/NirT_cyt_c_N"/>
</dbReference>
<keyword evidence="6 13" id="KW-0812">Transmembrane</keyword>
<evidence type="ECO:0000256" key="12">
    <source>
        <dbReference type="SAM" id="MobiDB-lite"/>
    </source>
</evidence>
<keyword evidence="8" id="KW-0249">Electron transport</keyword>
<feature type="transmembrane region" description="Helical" evidence="13">
    <location>
        <begin position="14"/>
        <end position="34"/>
    </location>
</feature>
<keyword evidence="3" id="KW-0813">Transport</keyword>
<protein>
    <submittedName>
        <fullName evidence="15">Cytochrome c nitrite reductase small subunit</fullName>
        <ecNumber evidence="15">1.7.2.2</ecNumber>
    </submittedName>
</protein>
<accession>A0ABR9TMR7</accession>
<evidence type="ECO:0000256" key="8">
    <source>
        <dbReference type="ARBA" id="ARBA00022982"/>
    </source>
</evidence>
<dbReference type="Pfam" id="PF03264">
    <property type="entry name" value="Cytochrom_NNT"/>
    <property type="match status" value="1"/>
</dbReference>
<comment type="similarity">
    <text evidence="2">Belongs to the NapC/NirT/NrfH family.</text>
</comment>
<evidence type="ECO:0000259" key="14">
    <source>
        <dbReference type="Pfam" id="PF03264"/>
    </source>
</evidence>
<evidence type="ECO:0000256" key="3">
    <source>
        <dbReference type="ARBA" id="ARBA00022448"/>
    </source>
</evidence>
<evidence type="ECO:0000313" key="15">
    <source>
        <dbReference type="EMBL" id="MBE8726660.1"/>
    </source>
</evidence>
<proteinExistence type="inferred from homology"/>
<evidence type="ECO:0000256" key="10">
    <source>
        <dbReference type="ARBA" id="ARBA00023004"/>
    </source>
</evidence>
<dbReference type="Gene3D" id="1.10.3820.10">
    <property type="entry name" value="Di-heme elbow motif domain"/>
    <property type="match status" value="1"/>
</dbReference>
<evidence type="ECO:0000256" key="6">
    <source>
        <dbReference type="ARBA" id="ARBA00022692"/>
    </source>
</evidence>
<feature type="domain" description="NapC/NirT cytochrome c N-terminal" evidence="14">
    <location>
        <begin position="13"/>
        <end position="164"/>
    </location>
</feature>
<organism evidence="15 16">
    <name type="scientific">Flavobacterium hungaricum</name>
    <dbReference type="NCBI Taxonomy" id="2082725"/>
    <lineage>
        <taxon>Bacteria</taxon>
        <taxon>Pseudomonadati</taxon>
        <taxon>Bacteroidota</taxon>
        <taxon>Flavobacteriia</taxon>
        <taxon>Flavobacteriales</taxon>
        <taxon>Flavobacteriaceae</taxon>
        <taxon>Flavobacterium</taxon>
    </lineage>
</organism>
<dbReference type="InterPro" id="IPR038266">
    <property type="entry name" value="NapC/NirT_cytc_sf"/>
</dbReference>
<evidence type="ECO:0000256" key="5">
    <source>
        <dbReference type="ARBA" id="ARBA00022617"/>
    </source>
</evidence>
<dbReference type="EMBL" id="PRDM01000004">
    <property type="protein sequence ID" value="MBE8726660.1"/>
    <property type="molecule type" value="Genomic_DNA"/>
</dbReference>
<dbReference type="SUPFAM" id="SSF48695">
    <property type="entry name" value="Multiheme cytochromes"/>
    <property type="match status" value="1"/>
</dbReference>
<evidence type="ECO:0000256" key="7">
    <source>
        <dbReference type="ARBA" id="ARBA00022723"/>
    </source>
</evidence>
<evidence type="ECO:0000313" key="16">
    <source>
        <dbReference type="Proteomes" id="UP000640614"/>
    </source>
</evidence>